<name>A0A6J6NIY4_9ZZZZ</name>
<keyword evidence="5 6" id="KW-0472">Membrane</keyword>
<dbReference type="PANTHER" id="PTHR23519">
    <property type="entry name" value="AUTOPHAGY-RELATED PROTEIN 22"/>
    <property type="match status" value="1"/>
</dbReference>
<gene>
    <name evidence="8" type="ORF">UFOPK2373_00464</name>
</gene>
<dbReference type="PROSITE" id="PS50850">
    <property type="entry name" value="MFS"/>
    <property type="match status" value="1"/>
</dbReference>
<evidence type="ECO:0000256" key="4">
    <source>
        <dbReference type="ARBA" id="ARBA00022989"/>
    </source>
</evidence>
<feature type="transmembrane region" description="Helical" evidence="6">
    <location>
        <begin position="209"/>
        <end position="228"/>
    </location>
</feature>
<dbReference type="InterPro" id="IPR036259">
    <property type="entry name" value="MFS_trans_sf"/>
</dbReference>
<organism evidence="8">
    <name type="scientific">freshwater metagenome</name>
    <dbReference type="NCBI Taxonomy" id="449393"/>
    <lineage>
        <taxon>unclassified sequences</taxon>
        <taxon>metagenomes</taxon>
        <taxon>ecological metagenomes</taxon>
    </lineage>
</organism>
<feature type="transmembrane region" description="Helical" evidence="6">
    <location>
        <begin position="61"/>
        <end position="79"/>
    </location>
</feature>
<feature type="domain" description="Major facilitator superfamily (MFS) profile" evidence="7">
    <location>
        <begin position="48"/>
        <end position="238"/>
    </location>
</feature>
<keyword evidence="2" id="KW-0813">Transport</keyword>
<evidence type="ECO:0000256" key="6">
    <source>
        <dbReference type="SAM" id="Phobius"/>
    </source>
</evidence>
<reference evidence="8" key="1">
    <citation type="submission" date="2020-05" db="EMBL/GenBank/DDBJ databases">
        <authorList>
            <person name="Chiriac C."/>
            <person name="Salcher M."/>
            <person name="Ghai R."/>
            <person name="Kavagutti S V."/>
        </authorList>
    </citation>
    <scope>NUCLEOTIDE SEQUENCE</scope>
</reference>
<feature type="transmembrane region" description="Helical" evidence="6">
    <location>
        <begin position="114"/>
        <end position="132"/>
    </location>
</feature>
<comment type="subcellular location">
    <subcellularLocation>
        <location evidence="1">Endomembrane system</location>
        <topology evidence="1">Multi-pass membrane protein</topology>
    </subcellularLocation>
</comment>
<keyword evidence="4 6" id="KW-1133">Transmembrane helix</keyword>
<dbReference type="Gene3D" id="1.20.1250.20">
    <property type="entry name" value="MFS general substrate transporter like domains"/>
    <property type="match status" value="1"/>
</dbReference>
<dbReference type="SUPFAM" id="SSF103473">
    <property type="entry name" value="MFS general substrate transporter"/>
    <property type="match status" value="1"/>
</dbReference>
<evidence type="ECO:0000256" key="1">
    <source>
        <dbReference type="ARBA" id="ARBA00004127"/>
    </source>
</evidence>
<sequence>MVIFTIPLILFVPEIPKSAVSNRRESIIDSYKALVAQIKKLRKDNPDALKFLLASAVYRDGLAGVFTFGAILGSVAFGFSTTGVILFGVAANIVSGLGAFIGGAIDNKVGTKRVIVVSLAGMLVAGSGVFAFAGMGAITYWVFGLALCLFVGPAQASSRTFVARFAPANREGEIFGLYQTTGRAASFLSPTLWSISLLLATRAGFENATVFGIIGIMIVLAVGLFWLLRVHPAPKVID</sequence>
<evidence type="ECO:0000256" key="3">
    <source>
        <dbReference type="ARBA" id="ARBA00022692"/>
    </source>
</evidence>
<feature type="transmembrane region" description="Helical" evidence="6">
    <location>
        <begin position="138"/>
        <end position="156"/>
    </location>
</feature>
<dbReference type="AlphaFoldDB" id="A0A6J6NIY4"/>
<dbReference type="GO" id="GO:0022857">
    <property type="term" value="F:transmembrane transporter activity"/>
    <property type="evidence" value="ECO:0007669"/>
    <property type="project" value="InterPro"/>
</dbReference>
<dbReference type="GO" id="GO:0012505">
    <property type="term" value="C:endomembrane system"/>
    <property type="evidence" value="ECO:0007669"/>
    <property type="project" value="UniProtKB-SubCell"/>
</dbReference>
<feature type="transmembrane region" description="Helical" evidence="6">
    <location>
        <begin position="85"/>
        <end position="105"/>
    </location>
</feature>
<dbReference type="InterPro" id="IPR050495">
    <property type="entry name" value="ATG22/LtaA_families"/>
</dbReference>
<protein>
    <submittedName>
        <fullName evidence="8">Unannotated protein</fullName>
    </submittedName>
</protein>
<evidence type="ECO:0000256" key="5">
    <source>
        <dbReference type="ARBA" id="ARBA00023136"/>
    </source>
</evidence>
<keyword evidence="3 6" id="KW-0812">Transmembrane</keyword>
<evidence type="ECO:0000256" key="2">
    <source>
        <dbReference type="ARBA" id="ARBA00022448"/>
    </source>
</evidence>
<dbReference type="Pfam" id="PF11700">
    <property type="entry name" value="ATG22"/>
    <property type="match status" value="1"/>
</dbReference>
<evidence type="ECO:0000259" key="7">
    <source>
        <dbReference type="PROSITE" id="PS50850"/>
    </source>
</evidence>
<proteinExistence type="predicted"/>
<dbReference type="InterPro" id="IPR024671">
    <property type="entry name" value="Atg22-like"/>
</dbReference>
<dbReference type="PANTHER" id="PTHR23519:SF1">
    <property type="entry name" value="AUTOPHAGY-RELATED PROTEIN 22"/>
    <property type="match status" value="1"/>
</dbReference>
<accession>A0A6J6NIY4</accession>
<evidence type="ECO:0000313" key="8">
    <source>
        <dbReference type="EMBL" id="CAB4684684.1"/>
    </source>
</evidence>
<dbReference type="EMBL" id="CAEZXL010000059">
    <property type="protein sequence ID" value="CAB4684684.1"/>
    <property type="molecule type" value="Genomic_DNA"/>
</dbReference>
<dbReference type="InterPro" id="IPR020846">
    <property type="entry name" value="MFS_dom"/>
</dbReference>